<reference evidence="5" key="3">
    <citation type="submission" date="2023-07" db="EMBL/GenBank/DDBJ databases">
        <title>Genomic analysis of Rhodococcus opacus VOC-14 with glycol ethers degradation activity.</title>
        <authorList>
            <person name="Narkevich D.A."/>
            <person name="Hlushen A.M."/>
            <person name="Akhremchuk A.E."/>
            <person name="Sikolenko M.A."/>
            <person name="Valentovich L.N."/>
        </authorList>
    </citation>
    <scope>NUCLEOTIDE SEQUENCE</scope>
    <source>
        <strain evidence="5">VOC-14</strain>
    </source>
</reference>
<reference evidence="3 6" key="1">
    <citation type="submission" date="2014-07" db="EMBL/GenBank/DDBJ databases">
        <authorList>
            <person name="Zhang J.E."/>
            <person name="Yang H."/>
            <person name="Guo J."/>
            <person name="Deng Z."/>
            <person name="Luo H."/>
            <person name="Luo M."/>
            <person name="Zhao B."/>
        </authorList>
    </citation>
    <scope>NUCLEOTIDE SEQUENCE [LARGE SCALE GENOMIC DNA]</scope>
    <source>
        <strain evidence="3 6">1CP</strain>
    </source>
</reference>
<evidence type="ECO:0000313" key="3">
    <source>
        <dbReference type="EMBL" id="ANS26745.1"/>
    </source>
</evidence>
<dbReference type="RefSeq" id="WP_005255615.1">
    <property type="nucleotide sequence ID" value="NZ_CAJUXZ010000001.1"/>
</dbReference>
<evidence type="ECO:0000313" key="4">
    <source>
        <dbReference type="EMBL" id="MCZ4582231.1"/>
    </source>
</evidence>
<evidence type="ECO:0000313" key="5">
    <source>
        <dbReference type="EMBL" id="WLF49403.1"/>
    </source>
</evidence>
<keyword evidence="2" id="KW-1133">Transmembrane helix</keyword>
<protein>
    <submittedName>
        <fullName evidence="4">Septum formation initiator family protein</fullName>
    </submittedName>
</protein>
<dbReference type="Proteomes" id="UP000186108">
    <property type="component" value="Chromosome"/>
</dbReference>
<dbReference type="Pfam" id="PF04977">
    <property type="entry name" value="DivIC"/>
    <property type="match status" value="1"/>
</dbReference>
<dbReference type="PATRIC" id="fig|37919.13.peg.2088"/>
<feature type="compositionally biased region" description="Pro residues" evidence="1">
    <location>
        <begin position="212"/>
        <end position="241"/>
    </location>
</feature>
<feature type="compositionally biased region" description="Basic and acidic residues" evidence="1">
    <location>
        <begin position="182"/>
        <end position="195"/>
    </location>
</feature>
<dbReference type="AlphaFoldDB" id="A0A1B1K298"/>
<gene>
    <name evidence="4" type="ORF">O4328_00825</name>
    <name evidence="5" type="ORF">Q5707_10600</name>
    <name evidence="3" type="ORF">R1CP_10155</name>
</gene>
<evidence type="ECO:0000256" key="1">
    <source>
        <dbReference type="SAM" id="MobiDB-lite"/>
    </source>
</evidence>
<dbReference type="EMBL" id="JAPWIS010000001">
    <property type="protein sequence ID" value="MCZ4582231.1"/>
    <property type="molecule type" value="Genomic_DNA"/>
</dbReference>
<dbReference type="InterPro" id="IPR007060">
    <property type="entry name" value="FtsL/DivIC"/>
</dbReference>
<dbReference type="EMBL" id="CP130953">
    <property type="protein sequence ID" value="WLF49403.1"/>
    <property type="molecule type" value="Genomic_DNA"/>
</dbReference>
<feature type="transmembrane region" description="Helical" evidence="2">
    <location>
        <begin position="91"/>
        <end position="115"/>
    </location>
</feature>
<evidence type="ECO:0000256" key="2">
    <source>
        <dbReference type="SAM" id="Phobius"/>
    </source>
</evidence>
<evidence type="ECO:0000313" key="6">
    <source>
        <dbReference type="Proteomes" id="UP000186108"/>
    </source>
</evidence>
<feature type="region of interest" description="Disordered" evidence="1">
    <location>
        <begin position="1"/>
        <end position="83"/>
    </location>
</feature>
<keyword evidence="7" id="KW-1185">Reference proteome</keyword>
<feature type="region of interest" description="Disordered" evidence="1">
    <location>
        <begin position="177"/>
        <end position="241"/>
    </location>
</feature>
<feature type="compositionally biased region" description="Basic and acidic residues" evidence="1">
    <location>
        <begin position="20"/>
        <end position="29"/>
    </location>
</feature>
<name>A0A1B1K298_RHOOP</name>
<dbReference type="Proteomes" id="UP001231166">
    <property type="component" value="Chromosome"/>
</dbReference>
<accession>A0A1B1K298</accession>
<dbReference type="Proteomes" id="UP001066327">
    <property type="component" value="Unassembled WGS sequence"/>
</dbReference>
<evidence type="ECO:0000313" key="7">
    <source>
        <dbReference type="Proteomes" id="UP001066327"/>
    </source>
</evidence>
<reference evidence="4" key="2">
    <citation type="submission" date="2022-12" db="EMBL/GenBank/DDBJ databases">
        <authorList>
            <person name="Krivoruchko A.V."/>
            <person name="Elkin A."/>
        </authorList>
    </citation>
    <scope>NUCLEOTIDE SEQUENCE</scope>
    <source>
        <strain evidence="4">IEGM 249</strain>
    </source>
</reference>
<proteinExistence type="predicted"/>
<sequence>MAQRGRPRSSGASPGGRGSGRGERVRGNRADGAPGGARRPRTTKSTTPGQADGKPDAVDGADTGKVLPGRARPRRVGAAGAARTMRSEHTILGLSTGRALVLVMVVLLLALTLAVPLRNYLTQRGEADRVAAEQVQLEKDLQELRILEERYSDPAYIEAQARGRLRWVKPGDTPFQVQLPGDYKEPEKPEEKDAEMAGPWYSDLWKTISEPPAAPEVQPAPAPAPPVVPPPVPPEPGEPTG</sequence>
<keyword evidence="2" id="KW-0472">Membrane</keyword>
<keyword evidence="2" id="KW-0812">Transmembrane</keyword>
<dbReference type="EMBL" id="CP009111">
    <property type="protein sequence ID" value="ANS26745.1"/>
    <property type="molecule type" value="Genomic_DNA"/>
</dbReference>
<organism evidence="3 6">
    <name type="scientific">Rhodococcus opacus</name>
    <name type="common">Nocardia opaca</name>
    <dbReference type="NCBI Taxonomy" id="37919"/>
    <lineage>
        <taxon>Bacteria</taxon>
        <taxon>Bacillati</taxon>
        <taxon>Actinomycetota</taxon>
        <taxon>Actinomycetes</taxon>
        <taxon>Mycobacteriales</taxon>
        <taxon>Nocardiaceae</taxon>
        <taxon>Rhodococcus</taxon>
    </lineage>
</organism>